<evidence type="ECO:0000313" key="2">
    <source>
        <dbReference type="EMBL" id="KAA5533568.1"/>
    </source>
</evidence>
<dbReference type="Proteomes" id="UP000323632">
    <property type="component" value="Unassembled WGS sequence"/>
</dbReference>
<evidence type="ECO:0000256" key="1">
    <source>
        <dbReference type="SAM" id="Phobius"/>
    </source>
</evidence>
<gene>
    <name evidence="2" type="ORF">F0919_13595</name>
</gene>
<accession>A0A5M6CEF5</accession>
<proteinExistence type="predicted"/>
<feature type="transmembrane region" description="Helical" evidence="1">
    <location>
        <begin position="41"/>
        <end position="64"/>
    </location>
</feature>
<sequence>MNEQKSPHILNASSNLLGLCFVVLTSLKIMKLTNGTVIDEITAGTTILFMSSCILSFMSIRNSFNKGDTLEKIADIIFLTGLGTLFVTILLFSFNVIV</sequence>
<dbReference type="AlphaFoldDB" id="A0A5M6CEF5"/>
<feature type="transmembrane region" description="Helical" evidence="1">
    <location>
        <begin position="12"/>
        <end position="29"/>
    </location>
</feature>
<organism evidence="2 3">
    <name type="scientific">Taibaiella lutea</name>
    <dbReference type="NCBI Taxonomy" id="2608001"/>
    <lineage>
        <taxon>Bacteria</taxon>
        <taxon>Pseudomonadati</taxon>
        <taxon>Bacteroidota</taxon>
        <taxon>Chitinophagia</taxon>
        <taxon>Chitinophagales</taxon>
        <taxon>Chitinophagaceae</taxon>
        <taxon>Taibaiella</taxon>
    </lineage>
</organism>
<keyword evidence="1" id="KW-0472">Membrane</keyword>
<comment type="caution">
    <text evidence="2">The sequence shown here is derived from an EMBL/GenBank/DDBJ whole genome shotgun (WGS) entry which is preliminary data.</text>
</comment>
<reference evidence="2 3" key="1">
    <citation type="submission" date="2019-09" db="EMBL/GenBank/DDBJ databases">
        <title>Genome sequence and assembly of Taibaiella sp.</title>
        <authorList>
            <person name="Chhetri G."/>
        </authorList>
    </citation>
    <scope>NUCLEOTIDE SEQUENCE [LARGE SCALE GENOMIC DNA]</scope>
    <source>
        <strain evidence="2 3">KVB11</strain>
    </source>
</reference>
<keyword evidence="1" id="KW-1133">Transmembrane helix</keyword>
<feature type="transmembrane region" description="Helical" evidence="1">
    <location>
        <begin position="76"/>
        <end position="97"/>
    </location>
</feature>
<dbReference type="RefSeq" id="WP_150033315.1">
    <property type="nucleotide sequence ID" value="NZ_VWSH01000003.1"/>
</dbReference>
<evidence type="ECO:0000313" key="3">
    <source>
        <dbReference type="Proteomes" id="UP000323632"/>
    </source>
</evidence>
<name>A0A5M6CEF5_9BACT</name>
<dbReference type="EMBL" id="VWSH01000003">
    <property type="protein sequence ID" value="KAA5533568.1"/>
    <property type="molecule type" value="Genomic_DNA"/>
</dbReference>
<keyword evidence="3" id="KW-1185">Reference proteome</keyword>
<keyword evidence="1" id="KW-0812">Transmembrane</keyword>
<protein>
    <submittedName>
        <fullName evidence="2">Uncharacterized protein</fullName>
    </submittedName>
</protein>